<evidence type="ECO:0000313" key="1">
    <source>
        <dbReference type="EMBL" id="MFB8961710.1"/>
    </source>
</evidence>
<gene>
    <name evidence="1" type="ORF">QSH54_007295</name>
</gene>
<reference evidence="1" key="1">
    <citation type="submission" date="2024-09" db="EMBL/GenBank/DDBJ databases">
        <authorList>
            <person name="Popovic Milovanovic T."/>
            <person name="Greer S."/>
            <person name="Ilicic R."/>
            <person name="Jelusic A."/>
            <person name="Grant M."/>
            <person name="Vicente J."/>
            <person name="Studholme D.J."/>
        </authorList>
    </citation>
    <scope>NUCLEOTIDE SEQUENCE</scope>
    <source>
        <strain evidence="1">Xp320</strain>
    </source>
</reference>
<evidence type="ECO:0000313" key="2">
    <source>
        <dbReference type="Proteomes" id="UP001169740"/>
    </source>
</evidence>
<dbReference type="EMBL" id="JASVYU020000007">
    <property type="protein sequence ID" value="MFB8961710.1"/>
    <property type="molecule type" value="Genomic_DNA"/>
</dbReference>
<comment type="caution">
    <text evidence="1">The sequence shown here is derived from an EMBL/GenBank/DDBJ whole genome shotgun (WGS) entry which is preliminary data.</text>
</comment>
<sequence>MASAGCAARTLRRHHRTDACVKKKRPKSPPPAPAPAASRIHEWIIGGGAVVVAIACCMRLWLVLEAIVTERYISVIRGRPTRIFYADADPQRFWIAVCWDALLTSVPLAIIAWFTYVAWTTYRRGRR</sequence>
<accession>A0ACC6V7H9</accession>
<dbReference type="Proteomes" id="UP001169740">
    <property type="component" value="Unassembled WGS sequence"/>
</dbReference>
<protein>
    <submittedName>
        <fullName evidence="1">Uncharacterized protein</fullName>
    </submittedName>
</protein>
<proteinExistence type="predicted"/>
<organism evidence="1 2">
    <name type="scientific">Xanthomonas arboricola pv. pruni</name>
    <dbReference type="NCBI Taxonomy" id="69929"/>
    <lineage>
        <taxon>Bacteria</taxon>
        <taxon>Pseudomonadati</taxon>
        <taxon>Pseudomonadota</taxon>
        <taxon>Gammaproteobacteria</taxon>
        <taxon>Lysobacterales</taxon>
        <taxon>Lysobacteraceae</taxon>
        <taxon>Xanthomonas</taxon>
    </lineage>
</organism>
<name>A0ACC6V7H9_9XANT</name>